<feature type="compositionally biased region" description="Basic and acidic residues" evidence="1">
    <location>
        <begin position="203"/>
        <end position="219"/>
    </location>
</feature>
<evidence type="ECO:0000313" key="5">
    <source>
        <dbReference type="Proteomes" id="UP001558713"/>
    </source>
</evidence>
<reference evidence="4 5" key="1">
    <citation type="submission" date="2024-04" db="EMBL/GenBank/DDBJ databases">
        <title>Genome assembly C_amara_ONT_v2.</title>
        <authorList>
            <person name="Yant L."/>
            <person name="Moore C."/>
            <person name="Slenker M."/>
        </authorList>
    </citation>
    <scope>NUCLEOTIDE SEQUENCE [LARGE SCALE GENOMIC DNA]</scope>
    <source>
        <tissue evidence="4">Leaf</tissue>
    </source>
</reference>
<dbReference type="AlphaFoldDB" id="A0ABD1ANV7"/>
<dbReference type="InterPro" id="IPR025486">
    <property type="entry name" value="DUF4378"/>
</dbReference>
<evidence type="ECO:0000259" key="2">
    <source>
        <dbReference type="Pfam" id="PF12552"/>
    </source>
</evidence>
<dbReference type="PANTHER" id="PTHR46634:SF3">
    <property type="entry name" value="M REDUCTASE II SUBUNIT GAMMA, PUTATIVE (DUF3741)-RELATED"/>
    <property type="match status" value="1"/>
</dbReference>
<dbReference type="InterPro" id="IPR022212">
    <property type="entry name" value="DUF3741"/>
</dbReference>
<feature type="region of interest" description="Disordered" evidence="1">
    <location>
        <begin position="151"/>
        <end position="171"/>
    </location>
</feature>
<feature type="domain" description="DUF4378" evidence="3">
    <location>
        <begin position="774"/>
        <end position="941"/>
    </location>
</feature>
<evidence type="ECO:0000256" key="1">
    <source>
        <dbReference type="SAM" id="MobiDB-lite"/>
    </source>
</evidence>
<accession>A0ABD1ANV7</accession>
<feature type="domain" description="DUF3741" evidence="2">
    <location>
        <begin position="227"/>
        <end position="271"/>
    </location>
</feature>
<feature type="region of interest" description="Disordered" evidence="1">
    <location>
        <begin position="623"/>
        <end position="695"/>
    </location>
</feature>
<dbReference type="PANTHER" id="PTHR46634">
    <property type="entry name" value="M REDUCTASE II SUBUNIT GAMMA, PUTATIVE (DUF3741)-RELATED"/>
    <property type="match status" value="1"/>
</dbReference>
<organism evidence="4 5">
    <name type="scientific">Cardamine amara subsp. amara</name>
    <dbReference type="NCBI Taxonomy" id="228776"/>
    <lineage>
        <taxon>Eukaryota</taxon>
        <taxon>Viridiplantae</taxon>
        <taxon>Streptophyta</taxon>
        <taxon>Embryophyta</taxon>
        <taxon>Tracheophyta</taxon>
        <taxon>Spermatophyta</taxon>
        <taxon>Magnoliopsida</taxon>
        <taxon>eudicotyledons</taxon>
        <taxon>Gunneridae</taxon>
        <taxon>Pentapetalae</taxon>
        <taxon>rosids</taxon>
        <taxon>malvids</taxon>
        <taxon>Brassicales</taxon>
        <taxon>Brassicaceae</taxon>
        <taxon>Cardamineae</taxon>
        <taxon>Cardamine</taxon>
    </lineage>
</organism>
<protein>
    <recommendedName>
        <fullName evidence="6">DUF4378 domain-containing protein</fullName>
    </recommendedName>
</protein>
<evidence type="ECO:0000259" key="3">
    <source>
        <dbReference type="Pfam" id="PF14309"/>
    </source>
</evidence>
<dbReference type="Proteomes" id="UP001558713">
    <property type="component" value="Unassembled WGS sequence"/>
</dbReference>
<evidence type="ECO:0008006" key="6">
    <source>
        <dbReference type="Google" id="ProtNLM"/>
    </source>
</evidence>
<feature type="compositionally biased region" description="Polar residues" evidence="1">
    <location>
        <begin position="444"/>
        <end position="455"/>
    </location>
</feature>
<keyword evidence="5" id="KW-1185">Reference proteome</keyword>
<feature type="region of interest" description="Disordered" evidence="1">
    <location>
        <begin position="367"/>
        <end position="389"/>
    </location>
</feature>
<evidence type="ECO:0000313" key="4">
    <source>
        <dbReference type="EMBL" id="KAL1203220.1"/>
    </source>
</evidence>
<dbReference type="Pfam" id="PF12552">
    <property type="entry name" value="DUF3741"/>
    <property type="match status" value="1"/>
</dbReference>
<sequence length="948" mass="105494">MPFVSNELQLKVINSCETAGTKMNELRGRKVQKIETPIPGCLGRMVNLFDLGTAVNGNKLLTDKPHRDGSSLSRSRSDVTRMPSPSYKGHSETELIMSDLRRSASSKVSGPPMKKLIAREMSKEVEHKQSPTNVVAKLMGLETLPQLHLETATQRSKSRSSYSHASPNHSMTLMDNEVQKYQELSREFKDVYEMWQSPQKVSRSRDSSPRKGRYDESMNEKQMALVRQKFTEAKRLVTDDSLHQSKEFHDALEFLSSNKDLFVKFLQESNSLSQQHLSDFQPGPPHSEAKRITVLRPSKAVETEKFVVQGRKNKQAKKLASSSQETGWVNHDLGYSSAYVNRGTEEHPVQPTRIVVLKPSLGKSLDIKAVSSSPSSPTPRGMHSGGYLDVETKQVAKEITRQVRENLMGHRRNETQSSSVLSNGYIGDDSSFNKSDNEDPVGNLSDSEIMSPTSRRSWDCPNRFESPFSPSSFSRASFSPESSVCREAKKRLSERWALMSVPGRTQPHKYVPRSSSTLGEMLALSETKVTTGSEEESNEVAPETRVSTSCITSDLSQVERASDSLSILARSKSVSDVRLNGETSVLGTSKAQAPREPTETGSLKSSWKVSNLFFFKNKKASKEKRDASHNSSMPQLATPSSATITGKSSEDCLFPRDCLPPDASQQQSIIPGEEEVTTPKPLASGNTSENQDQPSPISVLFPPFEEEGVGIPECSGSTKLWTTQGVGMSLKSNLIDKSPPIGSIARILSWDDNSCTDNISQPTMGIHEDEDWYLFIETLLTAAGFSKGCTVSHDPLMSRWHLPNSPLDPSLRDKYTNNSDNNNNNIKEFIHEGKRRQQRSARKLIFDRINSIILETTTTCTGNGSPPFNLVEHVWSHFKDWVSDDPSKLDRGEDMDANSLAAESLVKDEIVGRTWTDSLQVEIDYFGVEIECRLLQDLVEEAVIDLTR</sequence>
<feature type="region of interest" description="Disordered" evidence="1">
    <location>
        <begin position="526"/>
        <end position="546"/>
    </location>
</feature>
<feature type="compositionally biased region" description="Polar residues" evidence="1">
    <location>
        <begin position="684"/>
        <end position="695"/>
    </location>
</feature>
<feature type="compositionally biased region" description="Basic and acidic residues" evidence="1">
    <location>
        <begin position="61"/>
        <end position="79"/>
    </location>
</feature>
<feature type="compositionally biased region" description="Polar residues" evidence="1">
    <location>
        <begin position="629"/>
        <end position="647"/>
    </location>
</feature>
<proteinExistence type="predicted"/>
<feature type="region of interest" description="Disordered" evidence="1">
    <location>
        <begin position="405"/>
        <end position="461"/>
    </location>
</feature>
<dbReference type="Pfam" id="PF14309">
    <property type="entry name" value="DUF4378"/>
    <property type="match status" value="1"/>
</dbReference>
<gene>
    <name evidence="4" type="ORF">V5N11_015448</name>
</gene>
<dbReference type="EMBL" id="JBANAX010000566">
    <property type="protein sequence ID" value="KAL1203220.1"/>
    <property type="molecule type" value="Genomic_DNA"/>
</dbReference>
<feature type="region of interest" description="Disordered" evidence="1">
    <location>
        <begin position="196"/>
        <end position="220"/>
    </location>
</feature>
<comment type="caution">
    <text evidence="4">The sequence shown here is derived from an EMBL/GenBank/DDBJ whole genome shotgun (WGS) entry which is preliminary data.</text>
</comment>
<name>A0ABD1ANV7_CARAN</name>
<feature type="compositionally biased region" description="Basic and acidic residues" evidence="1">
    <location>
        <begin position="405"/>
        <end position="414"/>
    </location>
</feature>
<feature type="region of interest" description="Disordered" evidence="1">
    <location>
        <begin position="59"/>
        <end position="112"/>
    </location>
</feature>